<organism evidence="2 3">
    <name type="scientific">Dactylonectria macrodidyma</name>
    <dbReference type="NCBI Taxonomy" id="307937"/>
    <lineage>
        <taxon>Eukaryota</taxon>
        <taxon>Fungi</taxon>
        <taxon>Dikarya</taxon>
        <taxon>Ascomycota</taxon>
        <taxon>Pezizomycotina</taxon>
        <taxon>Sordariomycetes</taxon>
        <taxon>Hypocreomycetidae</taxon>
        <taxon>Hypocreales</taxon>
        <taxon>Nectriaceae</taxon>
        <taxon>Dactylonectria</taxon>
    </lineage>
</organism>
<dbReference type="OrthoDB" id="3794731at2759"/>
<evidence type="ECO:0000256" key="1">
    <source>
        <dbReference type="SAM" id="MobiDB-lite"/>
    </source>
</evidence>
<keyword evidence="3" id="KW-1185">Reference proteome</keyword>
<dbReference type="Proteomes" id="UP000738349">
    <property type="component" value="Unassembled WGS sequence"/>
</dbReference>
<gene>
    <name evidence="2" type="ORF">EDB81DRAFT_49846</name>
</gene>
<proteinExistence type="predicted"/>
<sequence>MFVVDVGKRFTIEQCLAHPWLASEDDKAGSQTVTERIRPNLTAKDDDYAVQKPTVDSDTADEGISTDAEVPEAIRDDMQLDEPSAHVTCWTFTPGDTKCEYKMPLQVDGHPVVIPVHHPYPLMAIASPPPDPHPRFISSIDPLPDGTISEIFGTFKEAIGFYLLINGYLQVIVPDEFDHETSHSRLPTEFGGLKIRFIHESFFPTSQIPGTASMSYSPTALTNPRPDLDESGAATTAPLSTASRIVAKPSTRTPNLQTQSTYLGHTASFKRAFGSTVRVVVENNKSKDLFEGKIGVLIRPVEETRRIFATVPTHVFTSAYNNNSKKAGSTQMADLISSVSVLSTSSSINLGNLAQVFDPCPQSFPIGFTSDVSLVDITMATARYIPETINTVSPAIEWLDQPGWMNIKYNSNNLVLLDSEPREAKSIGIVDSRCQMVGQGIFRTQQQAKRRSFFGMRSSRSTNPQDELRTWTNLVARSILYRVRQDVHIRGGQSGTPVCLMEDGGNANAAPVAKVAGFASFVQMASDVQRYDMEGDKLYKRLQEGRVAFYGAFQVPDELRDGYRIV</sequence>
<reference evidence="2" key="1">
    <citation type="journal article" date="2021" name="Nat. Commun.">
        <title>Genetic determinants of endophytism in the Arabidopsis root mycobiome.</title>
        <authorList>
            <person name="Mesny F."/>
            <person name="Miyauchi S."/>
            <person name="Thiergart T."/>
            <person name="Pickel B."/>
            <person name="Atanasova L."/>
            <person name="Karlsson M."/>
            <person name="Huettel B."/>
            <person name="Barry K.W."/>
            <person name="Haridas S."/>
            <person name="Chen C."/>
            <person name="Bauer D."/>
            <person name="Andreopoulos W."/>
            <person name="Pangilinan J."/>
            <person name="LaButti K."/>
            <person name="Riley R."/>
            <person name="Lipzen A."/>
            <person name="Clum A."/>
            <person name="Drula E."/>
            <person name="Henrissat B."/>
            <person name="Kohler A."/>
            <person name="Grigoriev I.V."/>
            <person name="Martin F.M."/>
            <person name="Hacquard S."/>
        </authorList>
    </citation>
    <scope>NUCLEOTIDE SEQUENCE</scope>
    <source>
        <strain evidence="2">MPI-CAGE-AT-0147</strain>
    </source>
</reference>
<evidence type="ECO:0000313" key="2">
    <source>
        <dbReference type="EMBL" id="KAH7176758.1"/>
    </source>
</evidence>
<evidence type="ECO:0008006" key="4">
    <source>
        <dbReference type="Google" id="ProtNLM"/>
    </source>
</evidence>
<comment type="caution">
    <text evidence="2">The sequence shown here is derived from an EMBL/GenBank/DDBJ whole genome shotgun (WGS) entry which is preliminary data.</text>
</comment>
<dbReference type="AlphaFoldDB" id="A0A9P9JRZ7"/>
<evidence type="ECO:0000313" key="3">
    <source>
        <dbReference type="Proteomes" id="UP000738349"/>
    </source>
</evidence>
<protein>
    <recommendedName>
        <fullName evidence="4">Protein kinase domain-containing protein</fullName>
    </recommendedName>
</protein>
<name>A0A9P9JRZ7_9HYPO</name>
<accession>A0A9P9JRZ7</accession>
<feature type="region of interest" description="Disordered" evidence="1">
    <location>
        <begin position="25"/>
        <end position="65"/>
    </location>
</feature>
<dbReference type="EMBL" id="JAGMUV010000001">
    <property type="protein sequence ID" value="KAH7176758.1"/>
    <property type="molecule type" value="Genomic_DNA"/>
</dbReference>
<feature type="compositionally biased region" description="Basic and acidic residues" evidence="1">
    <location>
        <begin position="35"/>
        <end position="49"/>
    </location>
</feature>